<evidence type="ECO:0000313" key="2">
    <source>
        <dbReference type="EMBL" id="KJA28152.1"/>
    </source>
</evidence>
<feature type="region of interest" description="Disordered" evidence="1">
    <location>
        <begin position="1"/>
        <end position="43"/>
    </location>
</feature>
<reference evidence="3" key="1">
    <citation type="submission" date="2014-04" db="EMBL/GenBank/DDBJ databases">
        <title>Evolutionary Origins and Diversification of the Mycorrhizal Mutualists.</title>
        <authorList>
            <consortium name="DOE Joint Genome Institute"/>
            <consortium name="Mycorrhizal Genomics Consortium"/>
            <person name="Kohler A."/>
            <person name="Kuo A."/>
            <person name="Nagy L.G."/>
            <person name="Floudas D."/>
            <person name="Copeland A."/>
            <person name="Barry K.W."/>
            <person name="Cichocki N."/>
            <person name="Veneault-Fourrey C."/>
            <person name="LaButti K."/>
            <person name="Lindquist E.A."/>
            <person name="Lipzen A."/>
            <person name="Lundell T."/>
            <person name="Morin E."/>
            <person name="Murat C."/>
            <person name="Riley R."/>
            <person name="Ohm R."/>
            <person name="Sun H."/>
            <person name="Tunlid A."/>
            <person name="Henrissat B."/>
            <person name="Grigoriev I.V."/>
            <person name="Hibbett D.S."/>
            <person name="Martin F."/>
        </authorList>
    </citation>
    <scope>NUCLEOTIDE SEQUENCE [LARGE SCALE GENOMIC DNA]</scope>
    <source>
        <strain evidence="3">FD-334 SS-4</strain>
    </source>
</reference>
<accession>A0A0D2LKC8</accession>
<dbReference type="OMA" id="PKVTGYR"/>
<sequence length="92" mass="9724">MADHARPSGSGSTSIGSTFDPRAEPRRRSSTLGGPSARRSIGSHFPKVTGYRLLVIGLTAGFGLSKAKLSYQGQSTAPNTLDWLYGVIAFLL</sequence>
<protein>
    <submittedName>
        <fullName evidence="2">Uncharacterized protein</fullName>
    </submittedName>
</protein>
<keyword evidence="3" id="KW-1185">Reference proteome</keyword>
<name>A0A0D2LKC8_HYPSF</name>
<dbReference type="AlphaFoldDB" id="A0A0D2LKC8"/>
<proteinExistence type="predicted"/>
<dbReference type="Proteomes" id="UP000054270">
    <property type="component" value="Unassembled WGS sequence"/>
</dbReference>
<evidence type="ECO:0000313" key="3">
    <source>
        <dbReference type="Proteomes" id="UP000054270"/>
    </source>
</evidence>
<evidence type="ECO:0000256" key="1">
    <source>
        <dbReference type="SAM" id="MobiDB-lite"/>
    </source>
</evidence>
<feature type="compositionally biased region" description="Low complexity" evidence="1">
    <location>
        <begin position="8"/>
        <end position="18"/>
    </location>
</feature>
<organism evidence="2 3">
    <name type="scientific">Hypholoma sublateritium (strain FD-334 SS-4)</name>
    <dbReference type="NCBI Taxonomy" id="945553"/>
    <lineage>
        <taxon>Eukaryota</taxon>
        <taxon>Fungi</taxon>
        <taxon>Dikarya</taxon>
        <taxon>Basidiomycota</taxon>
        <taxon>Agaricomycotina</taxon>
        <taxon>Agaricomycetes</taxon>
        <taxon>Agaricomycetidae</taxon>
        <taxon>Agaricales</taxon>
        <taxon>Agaricineae</taxon>
        <taxon>Strophariaceae</taxon>
        <taxon>Hypholoma</taxon>
    </lineage>
</organism>
<dbReference type="EMBL" id="KN817522">
    <property type="protein sequence ID" value="KJA28152.1"/>
    <property type="molecule type" value="Genomic_DNA"/>
</dbReference>
<dbReference type="OrthoDB" id="3268450at2759"/>
<gene>
    <name evidence="2" type="ORF">HYPSUDRAFT_34514</name>
</gene>